<evidence type="ECO:0000313" key="2">
    <source>
        <dbReference type="EMBL" id="QEC72437.1"/>
    </source>
</evidence>
<proteinExistence type="predicted"/>
<dbReference type="Gene3D" id="3.40.50.880">
    <property type="match status" value="1"/>
</dbReference>
<sequence>MLIKETQTTKINIAVLDLNNGVPNQGLRCILNILQQYQNEHELPFDITVFDVRQKDEVPDSSFDIYISSGGPGSPFDEEGWEWENKYFDLINQLYYYNTQATEDQKKHVFFICHSFQLACRFFKIGKVCQRKSTSFGVFPVHKIWGGLHEPIFEQLPEPFYAVDSRDYQVIQPDFDQLNGIGATVLALEKERPHVPLERAIMAVRFSAEMIGTQFHPEADAISMRDHLLKDINKARVIAEHGEAKYWDMLDKLDDPDKILLTQKVILPAFLDKALEKKLVATSLA</sequence>
<organism evidence="2 3">
    <name type="scientific">Arachidicoccus ginsenosidivorans</name>
    <dbReference type="NCBI Taxonomy" id="496057"/>
    <lineage>
        <taxon>Bacteria</taxon>
        <taxon>Pseudomonadati</taxon>
        <taxon>Bacteroidota</taxon>
        <taxon>Chitinophagia</taxon>
        <taxon>Chitinophagales</taxon>
        <taxon>Chitinophagaceae</taxon>
        <taxon>Arachidicoccus</taxon>
    </lineage>
</organism>
<dbReference type="RefSeq" id="WP_146782827.1">
    <property type="nucleotide sequence ID" value="NZ_CP042434.1"/>
</dbReference>
<feature type="domain" description="Glutamine amidotransferase" evidence="1">
    <location>
        <begin position="42"/>
        <end position="231"/>
    </location>
</feature>
<dbReference type="Pfam" id="PF00117">
    <property type="entry name" value="GATase"/>
    <property type="match status" value="1"/>
</dbReference>
<keyword evidence="3" id="KW-1185">Reference proteome</keyword>
<dbReference type="EMBL" id="CP042434">
    <property type="protein sequence ID" value="QEC72437.1"/>
    <property type="molecule type" value="Genomic_DNA"/>
</dbReference>
<evidence type="ECO:0000259" key="1">
    <source>
        <dbReference type="Pfam" id="PF00117"/>
    </source>
</evidence>
<dbReference type="InterPro" id="IPR017926">
    <property type="entry name" value="GATASE"/>
</dbReference>
<dbReference type="SUPFAM" id="SSF52317">
    <property type="entry name" value="Class I glutamine amidotransferase-like"/>
    <property type="match status" value="1"/>
</dbReference>
<reference evidence="2 3" key="1">
    <citation type="journal article" date="2017" name="Int. J. Syst. Evol. Microbiol.">
        <title>Arachidicoccus ginsenosidivorans sp. nov., with ginsenoside-converting activity isolated from ginseng cultivating soil.</title>
        <authorList>
            <person name="Siddiqi M.Z."/>
            <person name="Aslam Z."/>
            <person name="Im W.T."/>
        </authorList>
    </citation>
    <scope>NUCLEOTIDE SEQUENCE [LARGE SCALE GENOMIC DNA]</scope>
    <source>
        <strain evidence="2 3">Gsoil 809</strain>
    </source>
</reference>
<accession>A0A5B8VLM8</accession>
<evidence type="ECO:0000313" key="3">
    <source>
        <dbReference type="Proteomes" id="UP000321291"/>
    </source>
</evidence>
<dbReference type="InterPro" id="IPR029062">
    <property type="entry name" value="Class_I_gatase-like"/>
</dbReference>
<gene>
    <name evidence="2" type="ORF">FSB73_12880</name>
</gene>
<dbReference type="PROSITE" id="PS51273">
    <property type="entry name" value="GATASE_TYPE_1"/>
    <property type="match status" value="1"/>
</dbReference>
<dbReference type="OrthoDB" id="639921at2"/>
<dbReference type="AlphaFoldDB" id="A0A5B8VLM8"/>
<protein>
    <submittedName>
        <fullName evidence="2">GMP synthase</fullName>
    </submittedName>
</protein>
<dbReference type="KEGG" id="agi:FSB73_12880"/>
<name>A0A5B8VLM8_9BACT</name>
<dbReference type="Proteomes" id="UP000321291">
    <property type="component" value="Chromosome"/>
</dbReference>